<organism evidence="4 5">
    <name type="scientific">Dendroctonus ponderosae</name>
    <name type="common">Mountain pine beetle</name>
    <dbReference type="NCBI Taxonomy" id="77166"/>
    <lineage>
        <taxon>Eukaryota</taxon>
        <taxon>Metazoa</taxon>
        <taxon>Ecdysozoa</taxon>
        <taxon>Arthropoda</taxon>
        <taxon>Hexapoda</taxon>
        <taxon>Insecta</taxon>
        <taxon>Pterygota</taxon>
        <taxon>Neoptera</taxon>
        <taxon>Endopterygota</taxon>
        <taxon>Coleoptera</taxon>
        <taxon>Polyphaga</taxon>
        <taxon>Cucujiformia</taxon>
        <taxon>Curculionidae</taxon>
        <taxon>Scolytinae</taxon>
        <taxon>Dendroctonus</taxon>
    </lineage>
</organism>
<dbReference type="CDD" id="cd01301">
    <property type="entry name" value="rDP_like"/>
    <property type="match status" value="1"/>
</dbReference>
<dbReference type="PROSITE" id="PS00869">
    <property type="entry name" value="RENAL_DIPEPTIDASE_1"/>
    <property type="match status" value="1"/>
</dbReference>
<keyword evidence="1" id="KW-0325">Glycoprotein</keyword>
<keyword evidence="1" id="KW-0645">Protease</keyword>
<feature type="region of interest" description="Disordered" evidence="2">
    <location>
        <begin position="216"/>
        <end position="246"/>
    </location>
</feature>
<evidence type="ECO:0000313" key="5">
    <source>
        <dbReference type="Proteomes" id="UP000019118"/>
    </source>
</evidence>
<feature type="compositionally biased region" description="Polar residues" evidence="2">
    <location>
        <begin position="732"/>
        <end position="742"/>
    </location>
</feature>
<dbReference type="Pfam" id="PF01244">
    <property type="entry name" value="Peptidase_M19"/>
    <property type="match status" value="1"/>
</dbReference>
<feature type="region of interest" description="Disordered" evidence="2">
    <location>
        <begin position="288"/>
        <end position="322"/>
    </location>
</feature>
<keyword evidence="3" id="KW-0472">Membrane</keyword>
<keyword evidence="1" id="KW-0482">Metalloprotease</keyword>
<dbReference type="RefSeq" id="XP_048520620.1">
    <property type="nucleotide sequence ID" value="XM_048664663.1"/>
</dbReference>
<keyword evidence="1" id="KW-0862">Zinc</keyword>
<dbReference type="PROSITE" id="PS51365">
    <property type="entry name" value="RENAL_DIPEPTIDASE_2"/>
    <property type="match status" value="1"/>
</dbReference>
<dbReference type="InterPro" id="IPR032466">
    <property type="entry name" value="Metal_Hydrolase"/>
</dbReference>
<reference evidence="5" key="1">
    <citation type="journal article" date="2013" name="Genome Biol.">
        <title>Draft genome of the mountain pine beetle, Dendroctonus ponderosae Hopkins, a major forest pest.</title>
        <authorList>
            <person name="Keeling C.I."/>
            <person name="Yuen M.M."/>
            <person name="Liao N.Y."/>
            <person name="Docking T.R."/>
            <person name="Chan S.K."/>
            <person name="Taylor G.A."/>
            <person name="Palmquist D.L."/>
            <person name="Jackman S.D."/>
            <person name="Nguyen A."/>
            <person name="Li M."/>
            <person name="Henderson H."/>
            <person name="Janes J.K."/>
            <person name="Zhao Y."/>
            <person name="Pandoh P."/>
            <person name="Moore R."/>
            <person name="Sperling F.A."/>
            <person name="Huber D.P."/>
            <person name="Birol I."/>
            <person name="Jones S.J."/>
            <person name="Bohlmann J."/>
        </authorList>
    </citation>
    <scope>NUCLEOTIDE SEQUENCE</scope>
</reference>
<comment type="cofactor">
    <cofactor evidence="1">
        <name>Zn(2+)</name>
        <dbReference type="ChEBI" id="CHEBI:29105"/>
    </cofactor>
</comment>
<comment type="subunit">
    <text evidence="1">Homodimer; disulfide-linked.</text>
</comment>
<accession>A0AAR5PG39</accession>
<keyword evidence="1" id="KW-0224">Dipeptidase</keyword>
<dbReference type="SUPFAM" id="SSF51556">
    <property type="entry name" value="Metallo-dependent hydrolases"/>
    <property type="match status" value="1"/>
</dbReference>
<dbReference type="PANTHER" id="PTHR10443">
    <property type="entry name" value="MICROSOMAL DIPEPTIDASE"/>
    <property type="match status" value="1"/>
</dbReference>
<evidence type="ECO:0000313" key="4">
    <source>
        <dbReference type="EnsemblMetazoa" id="XP_019759842.1"/>
    </source>
</evidence>
<keyword evidence="3" id="KW-0812">Transmembrane</keyword>
<keyword evidence="1" id="KW-0336">GPI-anchor</keyword>
<dbReference type="Proteomes" id="UP000019118">
    <property type="component" value="Unassembled WGS sequence"/>
</dbReference>
<dbReference type="InterPro" id="IPR008257">
    <property type="entry name" value="Pept_M19"/>
</dbReference>
<name>A0AAR5PG39_DENPD</name>
<feature type="transmembrane region" description="Helical" evidence="3">
    <location>
        <begin position="334"/>
        <end position="355"/>
    </location>
</feature>
<dbReference type="KEGG" id="dpa:109537509"/>
<dbReference type="Gene3D" id="3.20.20.140">
    <property type="entry name" value="Metal-dependent hydrolases"/>
    <property type="match status" value="1"/>
</dbReference>
<feature type="compositionally biased region" description="Low complexity" evidence="2">
    <location>
        <begin position="308"/>
        <end position="322"/>
    </location>
</feature>
<evidence type="ECO:0000256" key="2">
    <source>
        <dbReference type="SAM" id="MobiDB-lite"/>
    </source>
</evidence>
<protein>
    <recommendedName>
        <fullName evidence="1">Dipeptidase</fullName>
        <ecNumber evidence="1">3.4.13.19</ecNumber>
    </recommendedName>
</protein>
<dbReference type="EnsemblMetazoa" id="XM_019904283.1">
    <property type="protein sequence ID" value="XP_019759842.1"/>
    <property type="gene ID" value="LOC109537509"/>
</dbReference>
<sequence length="742" mass="82261">MKSQKVTKSSKYTQASPSDVLEYQNVGQTIIPLSPQGAISDASDKVTYAESVFYNVNQSSELLLKNAPPPAIEVVPTRQAKQKSDLETLCHCVQNRDLCRQKTRFSEDVVPEQQVLVLNRSFSSLPRLANVEQAMLDRTPSYQYHAPPRHSYICEQNQRILREIKTASLRRMQSPEIINIHRGPNSVFYDAYGVEQCVVRPCAIQCEDYSSLRRGQTMKATRRSQGFPSNKRRPDGDGMDSSVEDSGLEFPERHLMGDCQYACDHVVYSPTTYTCLQDERMFAPAPDVTRRMESTANLSKPEPPGSPPYYRSTSASSSNSASSRGGLDLTAKHWWIIAVVLLLAAAVGVGVPIALKITAEASFEQRLEVASRLLQDTPLIDGHNDLPWNIRKYVHNRLKSFKFDEDLQGVAPWATSPWSHTDLPRLERGHVSAQFWAAYTPCDSQNRDAVQLTLEQIDVIRRLTDWYQPRLVLCTSSEDIKAAHKAQHICSLIGVEGGHSLAGSLAVLRMLYHVGVRYLTLTSTCNTPWADCSHVDNPGNAPEHGGLTSFGKVVIREMNRLGMIVDLSHVSVGTVQDALDVSAAPVIFSHSSAYALCNSTRNVADETLRKLAQNEGIIMVNFFPAFLSCRETSTVADAVAHINHIREVAGVENVGLGAGFDGINLVTQGLQDVSSYPTLFAELIGTGKWTVEDLQKLAGLNFLRVMQKVEKIRDDLKNLPPYEDVLPKSKQGHSNCTSEATF</sequence>
<dbReference type="GeneID" id="109537509"/>
<dbReference type="GO" id="GO:0006508">
    <property type="term" value="P:proteolysis"/>
    <property type="evidence" value="ECO:0007669"/>
    <property type="project" value="UniProtKB-KW"/>
</dbReference>
<dbReference type="GO" id="GO:0098552">
    <property type="term" value="C:side of membrane"/>
    <property type="evidence" value="ECO:0007669"/>
    <property type="project" value="UniProtKB-KW"/>
</dbReference>
<dbReference type="PANTHER" id="PTHR10443:SF47">
    <property type="entry name" value="DIPEPTIDASE"/>
    <property type="match status" value="1"/>
</dbReference>
<dbReference type="EC" id="3.4.13.19" evidence="1"/>
<evidence type="ECO:0000256" key="3">
    <source>
        <dbReference type="SAM" id="Phobius"/>
    </source>
</evidence>
<evidence type="ECO:0000256" key="1">
    <source>
        <dbReference type="RuleBase" id="RU341113"/>
    </source>
</evidence>
<reference evidence="4" key="2">
    <citation type="submission" date="2024-08" db="UniProtKB">
        <authorList>
            <consortium name="EnsemblMetazoa"/>
        </authorList>
    </citation>
    <scope>IDENTIFICATION</scope>
</reference>
<feature type="region of interest" description="Disordered" evidence="2">
    <location>
        <begin position="723"/>
        <end position="742"/>
    </location>
</feature>
<dbReference type="AlphaFoldDB" id="A0AAR5PG39"/>
<comment type="similarity">
    <text evidence="1">Belongs to the metallo-dependent hydrolases superfamily. Peptidase M19 family.</text>
</comment>
<comment type="catalytic activity">
    <reaction evidence="1">
        <text>an L-aminoacyl-L-amino acid + H2O = 2 an L-alpha-amino acid</text>
        <dbReference type="Rhea" id="RHEA:48940"/>
        <dbReference type="ChEBI" id="CHEBI:15377"/>
        <dbReference type="ChEBI" id="CHEBI:59869"/>
        <dbReference type="ChEBI" id="CHEBI:77460"/>
        <dbReference type="EC" id="3.4.13.19"/>
    </reaction>
</comment>
<keyword evidence="1" id="KW-0378">Hydrolase</keyword>
<keyword evidence="1" id="KW-1015">Disulfide bond</keyword>
<proteinExistence type="inferred from homology"/>
<keyword evidence="1" id="KW-0449">Lipoprotein</keyword>
<keyword evidence="3" id="KW-1133">Transmembrane helix</keyword>
<keyword evidence="5" id="KW-1185">Reference proteome</keyword>
<dbReference type="InterPro" id="IPR000180">
    <property type="entry name" value="Dipep_AS"/>
</dbReference>
<comment type="subcellular location">
    <subcellularLocation>
        <location evidence="1">Membrane</location>
        <topology evidence="1">Lipid-anchor</topology>
        <topology evidence="1">GPI-anchor</topology>
    </subcellularLocation>
</comment>
<keyword evidence="1" id="KW-0479">Metal-binding</keyword>
<dbReference type="GO" id="GO:0070573">
    <property type="term" value="F:metallodipeptidase activity"/>
    <property type="evidence" value="ECO:0007669"/>
    <property type="project" value="InterPro"/>
</dbReference>
<dbReference type="GO" id="GO:0046872">
    <property type="term" value="F:metal ion binding"/>
    <property type="evidence" value="ECO:0007669"/>
    <property type="project" value="UniProtKB-UniRule"/>
</dbReference>